<dbReference type="PRINTS" id="PR00344">
    <property type="entry name" value="BCTRLSENSOR"/>
</dbReference>
<dbReference type="PROSITE" id="PS50109">
    <property type="entry name" value="HIS_KIN"/>
    <property type="match status" value="1"/>
</dbReference>
<dbReference type="Pfam" id="PF00672">
    <property type="entry name" value="HAMP"/>
    <property type="match status" value="1"/>
</dbReference>
<reference evidence="16" key="1">
    <citation type="journal article" date="2019" name="Int. J. Syst. Evol. Microbiol.">
        <title>The Global Catalogue of Microorganisms (GCM) 10K type strain sequencing project: providing services to taxonomists for standard genome sequencing and annotation.</title>
        <authorList>
            <consortium name="The Broad Institute Genomics Platform"/>
            <consortium name="The Broad Institute Genome Sequencing Center for Infectious Disease"/>
            <person name="Wu L."/>
            <person name="Ma J."/>
        </authorList>
    </citation>
    <scope>NUCLEOTIDE SEQUENCE [LARGE SCALE GENOMIC DNA]</scope>
    <source>
        <strain evidence="16">CCUG 57942</strain>
    </source>
</reference>
<dbReference type="RefSeq" id="WP_377089012.1">
    <property type="nucleotide sequence ID" value="NZ_JBHSJL010000014.1"/>
</dbReference>
<evidence type="ECO:0000256" key="11">
    <source>
        <dbReference type="SAM" id="MobiDB-lite"/>
    </source>
</evidence>
<feature type="region of interest" description="Disordered" evidence="11">
    <location>
        <begin position="63"/>
        <end position="162"/>
    </location>
</feature>
<dbReference type="InterPro" id="IPR004358">
    <property type="entry name" value="Sig_transdc_His_kin-like_C"/>
</dbReference>
<dbReference type="PROSITE" id="PS50885">
    <property type="entry name" value="HAMP"/>
    <property type="match status" value="1"/>
</dbReference>
<evidence type="ECO:0000256" key="5">
    <source>
        <dbReference type="ARBA" id="ARBA00022679"/>
    </source>
</evidence>
<evidence type="ECO:0000259" key="14">
    <source>
        <dbReference type="PROSITE" id="PS50885"/>
    </source>
</evidence>
<dbReference type="PANTHER" id="PTHR45436">
    <property type="entry name" value="SENSOR HISTIDINE KINASE YKOH"/>
    <property type="match status" value="1"/>
</dbReference>
<dbReference type="SUPFAM" id="SSF158472">
    <property type="entry name" value="HAMP domain-like"/>
    <property type="match status" value="1"/>
</dbReference>
<dbReference type="InterPro" id="IPR005467">
    <property type="entry name" value="His_kinase_dom"/>
</dbReference>
<dbReference type="SMART" id="SM00387">
    <property type="entry name" value="HATPase_c"/>
    <property type="match status" value="1"/>
</dbReference>
<dbReference type="EMBL" id="JBHUJB010000013">
    <property type="protein sequence ID" value="MFD2157826.1"/>
    <property type="molecule type" value="Genomic_DNA"/>
</dbReference>
<protein>
    <recommendedName>
        <fullName evidence="3">histidine kinase</fullName>
        <ecNumber evidence="3">2.7.13.3</ecNumber>
    </recommendedName>
</protein>
<proteinExistence type="predicted"/>
<dbReference type="EC" id="2.7.13.3" evidence="3"/>
<keyword evidence="4" id="KW-0597">Phosphoprotein</keyword>
<dbReference type="SMART" id="SM00388">
    <property type="entry name" value="HisKA"/>
    <property type="match status" value="1"/>
</dbReference>
<comment type="catalytic activity">
    <reaction evidence="1">
        <text>ATP + protein L-histidine = ADP + protein N-phospho-L-histidine.</text>
        <dbReference type="EC" id="2.7.13.3"/>
    </reaction>
</comment>
<feature type="compositionally biased region" description="Basic and acidic residues" evidence="11">
    <location>
        <begin position="82"/>
        <end position="93"/>
    </location>
</feature>
<dbReference type="CDD" id="cd06225">
    <property type="entry name" value="HAMP"/>
    <property type="match status" value="1"/>
</dbReference>
<evidence type="ECO:0000256" key="7">
    <source>
        <dbReference type="ARBA" id="ARBA00022777"/>
    </source>
</evidence>
<keyword evidence="6 12" id="KW-0812">Transmembrane</keyword>
<dbReference type="CDD" id="cd00082">
    <property type="entry name" value="HisKA"/>
    <property type="match status" value="1"/>
</dbReference>
<accession>A0ABW4Z764</accession>
<dbReference type="InterPro" id="IPR036890">
    <property type="entry name" value="HATPase_C_sf"/>
</dbReference>
<evidence type="ECO:0000256" key="12">
    <source>
        <dbReference type="SAM" id="Phobius"/>
    </source>
</evidence>
<dbReference type="Gene3D" id="1.10.287.130">
    <property type="match status" value="1"/>
</dbReference>
<evidence type="ECO:0000313" key="16">
    <source>
        <dbReference type="Proteomes" id="UP001597389"/>
    </source>
</evidence>
<dbReference type="InterPro" id="IPR050428">
    <property type="entry name" value="TCS_sensor_his_kinase"/>
</dbReference>
<dbReference type="SMART" id="SM00304">
    <property type="entry name" value="HAMP"/>
    <property type="match status" value="1"/>
</dbReference>
<dbReference type="InterPro" id="IPR003661">
    <property type="entry name" value="HisK_dim/P_dom"/>
</dbReference>
<dbReference type="Pfam" id="PF00512">
    <property type="entry name" value="HisKA"/>
    <property type="match status" value="1"/>
</dbReference>
<dbReference type="PANTHER" id="PTHR45436:SF5">
    <property type="entry name" value="SENSOR HISTIDINE KINASE TRCS"/>
    <property type="match status" value="1"/>
</dbReference>
<keyword evidence="10 12" id="KW-0472">Membrane</keyword>
<feature type="transmembrane region" description="Helical" evidence="12">
    <location>
        <begin position="12"/>
        <end position="33"/>
    </location>
</feature>
<feature type="domain" description="HAMP" evidence="14">
    <location>
        <begin position="268"/>
        <end position="321"/>
    </location>
</feature>
<evidence type="ECO:0000256" key="2">
    <source>
        <dbReference type="ARBA" id="ARBA00004370"/>
    </source>
</evidence>
<dbReference type="Proteomes" id="UP001597389">
    <property type="component" value="Unassembled WGS sequence"/>
</dbReference>
<dbReference type="Pfam" id="PF02518">
    <property type="entry name" value="HATPase_c"/>
    <property type="match status" value="1"/>
</dbReference>
<comment type="caution">
    <text evidence="15">The sequence shown here is derived from an EMBL/GenBank/DDBJ whole genome shotgun (WGS) entry which is preliminary data.</text>
</comment>
<dbReference type="GO" id="GO:0016301">
    <property type="term" value="F:kinase activity"/>
    <property type="evidence" value="ECO:0007669"/>
    <property type="project" value="UniProtKB-KW"/>
</dbReference>
<feature type="transmembrane region" description="Helical" evidence="12">
    <location>
        <begin position="248"/>
        <end position="266"/>
    </location>
</feature>
<feature type="compositionally biased region" description="Basic and acidic residues" evidence="11">
    <location>
        <begin position="65"/>
        <end position="75"/>
    </location>
</feature>
<name>A0ABW4Z764_9BACT</name>
<dbReference type="SUPFAM" id="SSF55874">
    <property type="entry name" value="ATPase domain of HSP90 chaperone/DNA topoisomerase II/histidine kinase"/>
    <property type="match status" value="1"/>
</dbReference>
<evidence type="ECO:0000313" key="15">
    <source>
        <dbReference type="EMBL" id="MFD2157826.1"/>
    </source>
</evidence>
<organism evidence="15 16">
    <name type="scientific">Rubritalea tangerina</name>
    <dbReference type="NCBI Taxonomy" id="430798"/>
    <lineage>
        <taxon>Bacteria</taxon>
        <taxon>Pseudomonadati</taxon>
        <taxon>Verrucomicrobiota</taxon>
        <taxon>Verrucomicrobiia</taxon>
        <taxon>Verrucomicrobiales</taxon>
        <taxon>Rubritaleaceae</taxon>
        <taxon>Rubritalea</taxon>
    </lineage>
</organism>
<keyword evidence="8 12" id="KW-1133">Transmembrane helix</keyword>
<evidence type="ECO:0000256" key="8">
    <source>
        <dbReference type="ARBA" id="ARBA00022989"/>
    </source>
</evidence>
<keyword evidence="7 15" id="KW-0418">Kinase</keyword>
<dbReference type="InterPro" id="IPR036097">
    <property type="entry name" value="HisK_dim/P_sf"/>
</dbReference>
<dbReference type="InterPro" id="IPR003660">
    <property type="entry name" value="HAMP_dom"/>
</dbReference>
<gene>
    <name evidence="15" type="ORF">ACFSW8_02820</name>
</gene>
<evidence type="ECO:0000256" key="3">
    <source>
        <dbReference type="ARBA" id="ARBA00012438"/>
    </source>
</evidence>
<dbReference type="CDD" id="cd00075">
    <property type="entry name" value="HATPase"/>
    <property type="match status" value="1"/>
</dbReference>
<evidence type="ECO:0000256" key="1">
    <source>
        <dbReference type="ARBA" id="ARBA00000085"/>
    </source>
</evidence>
<comment type="subcellular location">
    <subcellularLocation>
        <location evidence="2">Membrane</location>
    </subcellularLocation>
</comment>
<evidence type="ECO:0000259" key="13">
    <source>
        <dbReference type="PROSITE" id="PS50109"/>
    </source>
</evidence>
<keyword evidence="16" id="KW-1185">Reference proteome</keyword>
<dbReference type="Gene3D" id="3.30.565.10">
    <property type="entry name" value="Histidine kinase-like ATPase, C-terminal domain"/>
    <property type="match status" value="1"/>
</dbReference>
<evidence type="ECO:0000256" key="4">
    <source>
        <dbReference type="ARBA" id="ARBA00022553"/>
    </source>
</evidence>
<evidence type="ECO:0000256" key="6">
    <source>
        <dbReference type="ARBA" id="ARBA00022692"/>
    </source>
</evidence>
<keyword evidence="5" id="KW-0808">Transferase</keyword>
<keyword evidence="9" id="KW-0902">Two-component regulatory system</keyword>
<feature type="domain" description="Histidine kinase" evidence="13">
    <location>
        <begin position="329"/>
        <end position="545"/>
    </location>
</feature>
<dbReference type="InterPro" id="IPR003594">
    <property type="entry name" value="HATPase_dom"/>
</dbReference>
<dbReference type="Gene3D" id="6.10.340.10">
    <property type="match status" value="1"/>
</dbReference>
<evidence type="ECO:0000256" key="9">
    <source>
        <dbReference type="ARBA" id="ARBA00023012"/>
    </source>
</evidence>
<dbReference type="SUPFAM" id="SSF47384">
    <property type="entry name" value="Homodimeric domain of signal transducing histidine kinase"/>
    <property type="match status" value="1"/>
</dbReference>
<evidence type="ECO:0000256" key="10">
    <source>
        <dbReference type="ARBA" id="ARBA00023136"/>
    </source>
</evidence>
<sequence>MRIWHSLRWQIQSWHSVLLALIVTGMLTAFYYYEREVKIQLLDKELWGPIHGVIPAFDFSGVRGEAGRRPEREGGYDGVRPGPREGRRGRPSEVDGFDELFGGPPRERGPGPRPRGPGYERGRGPQGGGPDRRPPSERNGGLPGDSFSEGAGRRGPPDPAGVLEKIESRGFYVVAFVNEELFYKSEFAPKHIPQPMIKRGPELAAEEERARWNLGNREVIQPTPRGAVIVGASADRVDADLVSFRNKLVLVGGLVILVGVTGGWWITHRALKPVQMMSHTAREISGGDLSRRIDVADTQNELSELAGVLNDSFEKLENSFQQQIRFTADASHEMRTPLAVILAKSELALARERSPEKYRETIQTCHDSANHMHALIESLLELSKVDSGQFKVQLEHGDICSLVRSCVALVRPLAEQKAIVIEESLGDEVMVQHDVQRMKQVLINLLSNAIKYNYRDGHVWVSLIEEEQDVVIEVKDTGPGISGEALPHVFDRFYKVDDSRSAEKGSTGLGLAITKAIVEAHGGSITVRSPQQEGATFRVRIPSGKD</sequence>